<organism evidence="2 3">
    <name type="scientific">Dimargaris verticillata</name>
    <dbReference type="NCBI Taxonomy" id="2761393"/>
    <lineage>
        <taxon>Eukaryota</taxon>
        <taxon>Fungi</taxon>
        <taxon>Fungi incertae sedis</taxon>
        <taxon>Zoopagomycota</taxon>
        <taxon>Kickxellomycotina</taxon>
        <taxon>Dimargaritomycetes</taxon>
        <taxon>Dimargaritales</taxon>
        <taxon>Dimargaritaceae</taxon>
        <taxon>Dimargaris</taxon>
    </lineage>
</organism>
<protein>
    <submittedName>
        <fullName evidence="2">Uncharacterized protein</fullName>
    </submittedName>
</protein>
<feature type="region of interest" description="Disordered" evidence="1">
    <location>
        <begin position="107"/>
        <end position="132"/>
    </location>
</feature>
<proteinExistence type="predicted"/>
<keyword evidence="3" id="KW-1185">Reference proteome</keyword>
<feature type="compositionally biased region" description="Basic and acidic residues" evidence="1">
    <location>
        <begin position="107"/>
        <end position="121"/>
    </location>
</feature>
<sequence length="132" mass="14322">LSLLHCYVNDLLVAAVQFNCKGSQFTARVVSSIMTTTTHAYYDNPVGISDIWTVCDILELADQQLAHIVERVVHTLLHPLFQDPTATASVEHSGSCAQLTLTMQAPRDDRQGASKGADGEQKLSQAGKPVDE</sequence>
<evidence type="ECO:0000256" key="1">
    <source>
        <dbReference type="SAM" id="MobiDB-lite"/>
    </source>
</evidence>
<feature type="non-terminal residue" evidence="2">
    <location>
        <position position="1"/>
    </location>
</feature>
<accession>A0A9W8AVN9</accession>
<dbReference type="AlphaFoldDB" id="A0A9W8AVN9"/>
<evidence type="ECO:0000313" key="3">
    <source>
        <dbReference type="Proteomes" id="UP001151582"/>
    </source>
</evidence>
<dbReference type="Proteomes" id="UP001151582">
    <property type="component" value="Unassembled WGS sequence"/>
</dbReference>
<gene>
    <name evidence="2" type="ORF">H4R34_006350</name>
</gene>
<dbReference type="EMBL" id="JANBQB010002255">
    <property type="protein sequence ID" value="KAJ1967833.1"/>
    <property type="molecule type" value="Genomic_DNA"/>
</dbReference>
<evidence type="ECO:0000313" key="2">
    <source>
        <dbReference type="EMBL" id="KAJ1967833.1"/>
    </source>
</evidence>
<name>A0A9W8AVN9_9FUNG</name>
<comment type="caution">
    <text evidence="2">The sequence shown here is derived from an EMBL/GenBank/DDBJ whole genome shotgun (WGS) entry which is preliminary data.</text>
</comment>
<reference evidence="2" key="1">
    <citation type="submission" date="2022-07" db="EMBL/GenBank/DDBJ databases">
        <title>Phylogenomic reconstructions and comparative analyses of Kickxellomycotina fungi.</title>
        <authorList>
            <person name="Reynolds N.K."/>
            <person name="Stajich J.E."/>
            <person name="Barry K."/>
            <person name="Grigoriev I.V."/>
            <person name="Crous P."/>
            <person name="Smith M.E."/>
        </authorList>
    </citation>
    <scope>NUCLEOTIDE SEQUENCE</scope>
    <source>
        <strain evidence="2">RSA 567</strain>
    </source>
</reference>